<evidence type="ECO:0000313" key="2">
    <source>
        <dbReference type="Proteomes" id="UP001597013"/>
    </source>
</evidence>
<evidence type="ECO:0008006" key="3">
    <source>
        <dbReference type="Google" id="ProtNLM"/>
    </source>
</evidence>
<keyword evidence="2" id="KW-1185">Reference proteome</keyword>
<accession>A0ABW3N8P5</accession>
<proteinExistence type="predicted"/>
<name>A0ABW3N8P5_9FLAO</name>
<organism evidence="1 2">
    <name type="scientific">Winogradskyella litorisediminis</name>
    <dbReference type="NCBI Taxonomy" id="1156618"/>
    <lineage>
        <taxon>Bacteria</taxon>
        <taxon>Pseudomonadati</taxon>
        <taxon>Bacteroidota</taxon>
        <taxon>Flavobacteriia</taxon>
        <taxon>Flavobacteriales</taxon>
        <taxon>Flavobacteriaceae</taxon>
        <taxon>Winogradskyella</taxon>
    </lineage>
</organism>
<sequence>MLKHFLKKYFLIFKIKNRFSPEVQISQRQLFAHYSDLKAKNKPIKLANTGFRVFSQFEEDGKLLYIFTVLGMKNKTFVEFGSDDGINSNSANLYFNFGWHGLFIDANKQSIERGKYFFSRYPHSWFCPPKFICAKVKKSNINNLIESSSINLDVGFLSIDIDGNDYHIWEAITCIKPDVVMIETYIEFGNIDKVTPYDENFVPTGKQPLNVGASPIAMQKLAHKKGYKLIGANDYGFNLIFLKEELISNMLPEVALDSVLKHPSVKDKSKKHTS</sequence>
<dbReference type="RefSeq" id="WP_386131481.1">
    <property type="nucleotide sequence ID" value="NZ_JBHTJL010000016.1"/>
</dbReference>
<dbReference type="Proteomes" id="UP001597013">
    <property type="component" value="Unassembled WGS sequence"/>
</dbReference>
<evidence type="ECO:0000313" key="1">
    <source>
        <dbReference type="EMBL" id="MFD1063856.1"/>
    </source>
</evidence>
<reference evidence="2" key="1">
    <citation type="journal article" date="2019" name="Int. J. Syst. Evol. Microbiol.">
        <title>The Global Catalogue of Microorganisms (GCM) 10K type strain sequencing project: providing services to taxonomists for standard genome sequencing and annotation.</title>
        <authorList>
            <consortium name="The Broad Institute Genomics Platform"/>
            <consortium name="The Broad Institute Genome Sequencing Center for Infectious Disease"/>
            <person name="Wu L."/>
            <person name="Ma J."/>
        </authorList>
    </citation>
    <scope>NUCLEOTIDE SEQUENCE [LARGE SCALE GENOMIC DNA]</scope>
    <source>
        <strain evidence="2">CCUG 62215</strain>
    </source>
</reference>
<gene>
    <name evidence="1" type="ORF">ACFQ1Q_11425</name>
</gene>
<protein>
    <recommendedName>
        <fullName evidence="3">Methyltransferase FkbM domain-containing protein</fullName>
    </recommendedName>
</protein>
<dbReference type="EMBL" id="JBHTJL010000016">
    <property type="protein sequence ID" value="MFD1063856.1"/>
    <property type="molecule type" value="Genomic_DNA"/>
</dbReference>
<comment type="caution">
    <text evidence="1">The sequence shown here is derived from an EMBL/GenBank/DDBJ whole genome shotgun (WGS) entry which is preliminary data.</text>
</comment>